<reference evidence="12" key="2">
    <citation type="submission" date="2021-04" db="EMBL/GenBank/DDBJ databases">
        <authorList>
            <person name="Gilroy R."/>
        </authorList>
    </citation>
    <scope>NUCLEOTIDE SEQUENCE</scope>
    <source>
        <strain evidence="12">ChiGjej1B1-1692</strain>
    </source>
</reference>
<dbReference type="InterPro" id="IPR039420">
    <property type="entry name" value="WalR-like"/>
</dbReference>
<feature type="modified residue" description="4-aspartylphosphate" evidence="8">
    <location>
        <position position="52"/>
    </location>
</feature>
<dbReference type="CDD" id="cd17574">
    <property type="entry name" value="REC_OmpR"/>
    <property type="match status" value="1"/>
</dbReference>
<comment type="caution">
    <text evidence="12">The sequence shown here is derived from an EMBL/GenBank/DDBJ whole genome shotgun (WGS) entry which is preliminary data.</text>
</comment>
<dbReference type="GO" id="GO:0000976">
    <property type="term" value="F:transcription cis-regulatory region binding"/>
    <property type="evidence" value="ECO:0007669"/>
    <property type="project" value="TreeGrafter"/>
</dbReference>
<keyword evidence="4" id="KW-0805">Transcription regulation</keyword>
<dbReference type="InterPro" id="IPR001789">
    <property type="entry name" value="Sig_transdc_resp-reg_receiver"/>
</dbReference>
<feature type="DNA-binding region" description="OmpR/PhoB-type" evidence="9">
    <location>
        <begin position="139"/>
        <end position="238"/>
    </location>
</feature>
<evidence type="ECO:0000256" key="7">
    <source>
        <dbReference type="ARBA" id="ARBA00024867"/>
    </source>
</evidence>
<evidence type="ECO:0000256" key="2">
    <source>
        <dbReference type="ARBA" id="ARBA00022553"/>
    </source>
</evidence>
<evidence type="ECO:0000259" key="11">
    <source>
        <dbReference type="PROSITE" id="PS51755"/>
    </source>
</evidence>
<evidence type="ECO:0000313" key="12">
    <source>
        <dbReference type="EMBL" id="HJC39122.1"/>
    </source>
</evidence>
<evidence type="ECO:0000256" key="1">
    <source>
        <dbReference type="ARBA" id="ARBA00018672"/>
    </source>
</evidence>
<dbReference type="Pfam" id="PF00486">
    <property type="entry name" value="Trans_reg_C"/>
    <property type="match status" value="1"/>
</dbReference>
<dbReference type="CDD" id="cd00383">
    <property type="entry name" value="trans_reg_C"/>
    <property type="match status" value="1"/>
</dbReference>
<dbReference type="AlphaFoldDB" id="A0A9D2NVB4"/>
<accession>A0A9D2NVB4</accession>
<keyword evidence="6" id="KW-0804">Transcription</keyword>
<keyword evidence="2 8" id="KW-0597">Phosphoprotein</keyword>
<dbReference type="EMBL" id="DWWK01000134">
    <property type="protein sequence ID" value="HJC39122.1"/>
    <property type="molecule type" value="Genomic_DNA"/>
</dbReference>
<dbReference type="Proteomes" id="UP000823894">
    <property type="component" value="Unassembled WGS sequence"/>
</dbReference>
<dbReference type="GO" id="GO:0000156">
    <property type="term" value="F:phosphorelay response regulator activity"/>
    <property type="evidence" value="ECO:0007669"/>
    <property type="project" value="TreeGrafter"/>
</dbReference>
<dbReference type="Gene3D" id="3.40.50.2300">
    <property type="match status" value="1"/>
</dbReference>
<name>A0A9D2NVB4_9FIRM</name>
<sequence length="238" mass="27402">MAKILIAEDDEKIAQLEKDYLESNGYETEIINDGSRVIQELKSRTYDLVLLDIMLPGCSGYDICRTIRDEIDIPILMVTARAEAVDVIRGLGLGADDYITKPFDPSQLVARVRSHLKRYERLTGKRDGADGTGGRQRKTEQIVIRDVVIEPKTWKVWKKEKELKLPNREFELLRFMAENPNIVFSKEELFEKIWGYDYISDAATVSVHINRLREKIEDDARNPKIIETVWGAGYRLNA</sequence>
<dbReference type="GO" id="GO:0005829">
    <property type="term" value="C:cytosol"/>
    <property type="evidence" value="ECO:0007669"/>
    <property type="project" value="TreeGrafter"/>
</dbReference>
<dbReference type="InterPro" id="IPR036388">
    <property type="entry name" value="WH-like_DNA-bd_sf"/>
</dbReference>
<evidence type="ECO:0000313" key="13">
    <source>
        <dbReference type="Proteomes" id="UP000823894"/>
    </source>
</evidence>
<gene>
    <name evidence="12" type="ORF">H9757_08715</name>
</gene>
<dbReference type="PANTHER" id="PTHR48111:SF26">
    <property type="entry name" value="STAGE 0 SPORULATION PROTEIN A HOMOLOG"/>
    <property type="match status" value="1"/>
</dbReference>
<dbReference type="InterPro" id="IPR011006">
    <property type="entry name" value="CheY-like_superfamily"/>
</dbReference>
<evidence type="ECO:0000256" key="3">
    <source>
        <dbReference type="ARBA" id="ARBA00023012"/>
    </source>
</evidence>
<dbReference type="Gene3D" id="1.10.10.10">
    <property type="entry name" value="Winged helix-like DNA-binding domain superfamily/Winged helix DNA-binding domain"/>
    <property type="match status" value="1"/>
</dbReference>
<dbReference type="SMART" id="SM00448">
    <property type="entry name" value="REC"/>
    <property type="match status" value="1"/>
</dbReference>
<dbReference type="FunFam" id="3.40.50.2300:FF:000001">
    <property type="entry name" value="DNA-binding response regulator PhoB"/>
    <property type="match status" value="1"/>
</dbReference>
<reference evidence="12" key="1">
    <citation type="journal article" date="2021" name="PeerJ">
        <title>Extensive microbial diversity within the chicken gut microbiome revealed by metagenomics and culture.</title>
        <authorList>
            <person name="Gilroy R."/>
            <person name="Ravi A."/>
            <person name="Getino M."/>
            <person name="Pursley I."/>
            <person name="Horton D.L."/>
            <person name="Alikhan N.F."/>
            <person name="Baker D."/>
            <person name="Gharbi K."/>
            <person name="Hall N."/>
            <person name="Watson M."/>
            <person name="Adriaenssens E.M."/>
            <person name="Foster-Nyarko E."/>
            <person name="Jarju S."/>
            <person name="Secka A."/>
            <person name="Antonio M."/>
            <person name="Oren A."/>
            <person name="Chaudhuri R.R."/>
            <person name="La Ragione R."/>
            <person name="Hildebrand F."/>
            <person name="Pallen M.J."/>
        </authorList>
    </citation>
    <scope>NUCLEOTIDE SEQUENCE</scope>
    <source>
        <strain evidence="12">ChiGjej1B1-1692</strain>
    </source>
</reference>
<evidence type="ECO:0000256" key="5">
    <source>
        <dbReference type="ARBA" id="ARBA00023125"/>
    </source>
</evidence>
<dbReference type="InterPro" id="IPR016032">
    <property type="entry name" value="Sig_transdc_resp-reg_C-effctor"/>
</dbReference>
<feature type="domain" description="Response regulatory" evidence="10">
    <location>
        <begin position="3"/>
        <end position="116"/>
    </location>
</feature>
<dbReference type="PANTHER" id="PTHR48111">
    <property type="entry name" value="REGULATOR OF RPOS"/>
    <property type="match status" value="1"/>
</dbReference>
<dbReference type="InterPro" id="IPR001867">
    <property type="entry name" value="OmpR/PhoB-type_DNA-bd"/>
</dbReference>
<evidence type="ECO:0000256" key="8">
    <source>
        <dbReference type="PROSITE-ProRule" id="PRU00169"/>
    </source>
</evidence>
<dbReference type="Pfam" id="PF00072">
    <property type="entry name" value="Response_reg"/>
    <property type="match status" value="1"/>
</dbReference>
<evidence type="ECO:0000259" key="10">
    <source>
        <dbReference type="PROSITE" id="PS50110"/>
    </source>
</evidence>
<dbReference type="Gene3D" id="6.10.250.690">
    <property type="match status" value="1"/>
</dbReference>
<dbReference type="SUPFAM" id="SSF46894">
    <property type="entry name" value="C-terminal effector domain of the bipartite response regulators"/>
    <property type="match status" value="1"/>
</dbReference>
<keyword evidence="5 9" id="KW-0238">DNA-binding</keyword>
<organism evidence="12 13">
    <name type="scientific">Candidatus Mediterraneibacter faecigallinarum</name>
    <dbReference type="NCBI Taxonomy" id="2838669"/>
    <lineage>
        <taxon>Bacteria</taxon>
        <taxon>Bacillati</taxon>
        <taxon>Bacillota</taxon>
        <taxon>Clostridia</taxon>
        <taxon>Lachnospirales</taxon>
        <taxon>Lachnospiraceae</taxon>
        <taxon>Mediterraneibacter</taxon>
    </lineage>
</organism>
<dbReference type="SUPFAM" id="SSF52172">
    <property type="entry name" value="CheY-like"/>
    <property type="match status" value="1"/>
</dbReference>
<dbReference type="GO" id="GO:0006355">
    <property type="term" value="P:regulation of DNA-templated transcription"/>
    <property type="evidence" value="ECO:0007669"/>
    <property type="project" value="InterPro"/>
</dbReference>
<evidence type="ECO:0000256" key="4">
    <source>
        <dbReference type="ARBA" id="ARBA00023015"/>
    </source>
</evidence>
<keyword evidence="3" id="KW-0902">Two-component regulatory system</keyword>
<protein>
    <recommendedName>
        <fullName evidence="1">Stage 0 sporulation protein A homolog</fullName>
    </recommendedName>
</protein>
<proteinExistence type="predicted"/>
<evidence type="ECO:0000256" key="6">
    <source>
        <dbReference type="ARBA" id="ARBA00023163"/>
    </source>
</evidence>
<dbReference type="PROSITE" id="PS50110">
    <property type="entry name" value="RESPONSE_REGULATORY"/>
    <property type="match status" value="1"/>
</dbReference>
<dbReference type="FunFam" id="1.10.10.10:FF:000018">
    <property type="entry name" value="DNA-binding response regulator ResD"/>
    <property type="match status" value="1"/>
</dbReference>
<dbReference type="GO" id="GO:0032993">
    <property type="term" value="C:protein-DNA complex"/>
    <property type="evidence" value="ECO:0007669"/>
    <property type="project" value="TreeGrafter"/>
</dbReference>
<evidence type="ECO:0000256" key="9">
    <source>
        <dbReference type="PROSITE-ProRule" id="PRU01091"/>
    </source>
</evidence>
<dbReference type="PROSITE" id="PS51755">
    <property type="entry name" value="OMPR_PHOB"/>
    <property type="match status" value="1"/>
</dbReference>
<dbReference type="SMART" id="SM00862">
    <property type="entry name" value="Trans_reg_C"/>
    <property type="match status" value="1"/>
</dbReference>
<comment type="function">
    <text evidence="7">May play the central regulatory role in sporulation. It may be an element of the effector pathway responsible for the activation of sporulation genes in response to nutritional stress. Spo0A may act in concert with spo0H (a sigma factor) to control the expression of some genes that are critical to the sporulation process.</text>
</comment>
<feature type="domain" description="OmpR/PhoB-type" evidence="11">
    <location>
        <begin position="139"/>
        <end position="238"/>
    </location>
</feature>